<dbReference type="InterPro" id="IPR038390">
    <property type="entry name" value="Metal_Tscrpt_repr_sf"/>
</dbReference>
<accession>A0AAW3X2Q0</accession>
<dbReference type="EMBL" id="JACOOW010000008">
    <property type="protein sequence ID" value="MBC5656899.1"/>
    <property type="molecule type" value="Genomic_DNA"/>
</dbReference>
<dbReference type="PANTHER" id="PTHR33677">
    <property type="entry name" value="TRANSCRIPTIONAL REPRESSOR FRMR-RELATED"/>
    <property type="match status" value="1"/>
</dbReference>
<dbReference type="GO" id="GO:0003677">
    <property type="term" value="F:DNA binding"/>
    <property type="evidence" value="ECO:0007669"/>
    <property type="project" value="InterPro"/>
</dbReference>
<dbReference type="Pfam" id="PF02583">
    <property type="entry name" value="Trns_repr_metal"/>
    <property type="match status" value="1"/>
</dbReference>
<reference evidence="1 2" key="1">
    <citation type="submission" date="2020-08" db="EMBL/GenBank/DDBJ databases">
        <title>Genome public.</title>
        <authorList>
            <person name="Liu C."/>
            <person name="Sun Q."/>
        </authorList>
    </citation>
    <scope>NUCLEOTIDE SEQUENCE [LARGE SCALE GENOMIC DNA]</scope>
    <source>
        <strain evidence="1 2">BX14</strain>
    </source>
</reference>
<dbReference type="PANTHER" id="PTHR33677:SF3">
    <property type="entry name" value="COPPER-SENSING TRANSCRIPTIONAL REPRESSOR RICR"/>
    <property type="match status" value="1"/>
</dbReference>
<dbReference type="AlphaFoldDB" id="A0AAW3X2Q0"/>
<keyword evidence="2" id="KW-1185">Reference proteome</keyword>
<dbReference type="InterPro" id="IPR003735">
    <property type="entry name" value="Metal_Tscrpt_repr"/>
</dbReference>
<dbReference type="Gene3D" id="1.20.58.1000">
    <property type="entry name" value="Metal-sensitive repressor, helix protomer"/>
    <property type="match status" value="1"/>
</dbReference>
<organism evidence="1 2">
    <name type="scientific">Clostridium segne</name>
    <dbReference type="NCBI Taxonomy" id="2763038"/>
    <lineage>
        <taxon>Bacteria</taxon>
        <taxon>Bacillati</taxon>
        <taxon>Bacillota</taxon>
        <taxon>Clostridia</taxon>
        <taxon>Eubacteriales</taxon>
        <taxon>Clostridiaceae</taxon>
        <taxon>Clostridium</taxon>
    </lineage>
</organism>
<evidence type="ECO:0000313" key="2">
    <source>
        <dbReference type="Proteomes" id="UP000653904"/>
    </source>
</evidence>
<evidence type="ECO:0000313" key="1">
    <source>
        <dbReference type="EMBL" id="MBC5656899.1"/>
    </source>
</evidence>
<sequence>MTEEKDLLKRLNRIEGQVRGVKAMVEDERYCVDILNQVSAVQAALNSFSKVLLSNHIKTCVVDDIEAGNGEEAVEELCKTIQKLMK</sequence>
<dbReference type="GO" id="GO:0046872">
    <property type="term" value="F:metal ion binding"/>
    <property type="evidence" value="ECO:0007669"/>
    <property type="project" value="InterPro"/>
</dbReference>
<name>A0AAW3X2Q0_9CLOT</name>
<dbReference type="GO" id="GO:0045892">
    <property type="term" value="P:negative regulation of DNA-templated transcription"/>
    <property type="evidence" value="ECO:0007669"/>
    <property type="project" value="UniProtKB-ARBA"/>
</dbReference>
<comment type="caution">
    <text evidence="1">The sequence shown here is derived from an EMBL/GenBank/DDBJ whole genome shotgun (WGS) entry which is preliminary data.</text>
</comment>
<proteinExistence type="predicted"/>
<dbReference type="Proteomes" id="UP000653904">
    <property type="component" value="Unassembled WGS sequence"/>
</dbReference>
<gene>
    <name evidence="1" type="ORF">H8S19_07430</name>
</gene>
<protein>
    <submittedName>
        <fullName evidence="1">Metal-sensing transcriptional repressor</fullName>
    </submittedName>
</protein>